<protein>
    <submittedName>
        <fullName evidence="2">SPOR domain-containing protein</fullName>
    </submittedName>
</protein>
<dbReference type="EMBL" id="JAMLJN010000001">
    <property type="protein sequence ID" value="MCL9768925.1"/>
    <property type="molecule type" value="Genomic_DNA"/>
</dbReference>
<feature type="domain" description="SPOR" evidence="1">
    <location>
        <begin position="56"/>
        <end position="126"/>
    </location>
</feature>
<dbReference type="Gene3D" id="3.30.70.1070">
    <property type="entry name" value="Sporulation related repeat"/>
    <property type="match status" value="1"/>
</dbReference>
<evidence type="ECO:0000259" key="1">
    <source>
        <dbReference type="Pfam" id="PF05036"/>
    </source>
</evidence>
<reference evidence="2 3" key="1">
    <citation type="submission" date="2022-05" db="EMBL/GenBank/DDBJ databases">
        <title>Flavobacterium sp., isolated from activated sludge.</title>
        <authorList>
            <person name="Ran Q."/>
        </authorList>
    </citation>
    <scope>NUCLEOTIDE SEQUENCE [LARGE SCALE GENOMIC DNA]</scope>
    <source>
        <strain evidence="2 3">HXWNR69</strain>
    </source>
</reference>
<proteinExistence type="predicted"/>
<dbReference type="InterPro" id="IPR007730">
    <property type="entry name" value="SPOR-like_dom"/>
</dbReference>
<sequence length="130" mass="15347">MKTTSKHNLLYFFILNLFFTLCTYGQHNKTTLIVDQKIDQILKEKRRINSGLFLNEAYKIQIFYGNSEDSKKKLNEFKKEFNELDGTIIFNSPNYKVWVGNFKSRIEVEKALTDIQKKYPNALIIKPSNQ</sequence>
<gene>
    <name evidence="2" type="ORF">NAT47_00680</name>
</gene>
<name>A0ABT0TD73_9FLAO</name>
<evidence type="ECO:0000313" key="3">
    <source>
        <dbReference type="Proteomes" id="UP001203342"/>
    </source>
</evidence>
<dbReference type="InterPro" id="IPR036680">
    <property type="entry name" value="SPOR-like_sf"/>
</dbReference>
<dbReference type="RefSeq" id="WP_250579443.1">
    <property type="nucleotide sequence ID" value="NZ_JAMLJN010000001.1"/>
</dbReference>
<dbReference type="Pfam" id="PF05036">
    <property type="entry name" value="SPOR"/>
    <property type="match status" value="1"/>
</dbReference>
<dbReference type="Proteomes" id="UP001203342">
    <property type="component" value="Unassembled WGS sequence"/>
</dbReference>
<evidence type="ECO:0000313" key="2">
    <source>
        <dbReference type="EMBL" id="MCL9768925.1"/>
    </source>
</evidence>
<accession>A0ABT0TD73</accession>
<keyword evidence="3" id="KW-1185">Reference proteome</keyword>
<comment type="caution">
    <text evidence="2">The sequence shown here is derived from an EMBL/GenBank/DDBJ whole genome shotgun (WGS) entry which is preliminary data.</text>
</comment>
<organism evidence="2 3">
    <name type="scientific">Flavobacterium fragile</name>
    <dbReference type="NCBI Taxonomy" id="2949085"/>
    <lineage>
        <taxon>Bacteria</taxon>
        <taxon>Pseudomonadati</taxon>
        <taxon>Bacteroidota</taxon>
        <taxon>Flavobacteriia</taxon>
        <taxon>Flavobacteriales</taxon>
        <taxon>Flavobacteriaceae</taxon>
        <taxon>Flavobacterium</taxon>
    </lineage>
</organism>